<accession>A0A1Q3B864</accession>
<feature type="repeat" description="PPR" evidence="3">
    <location>
        <begin position="115"/>
        <end position="149"/>
    </location>
</feature>
<keyword evidence="5" id="KW-1185">Reference proteome</keyword>
<evidence type="ECO:0000313" key="4">
    <source>
        <dbReference type="EMBL" id="GAV64217.1"/>
    </source>
</evidence>
<dbReference type="InParanoid" id="A0A1Q3B864"/>
<gene>
    <name evidence="4" type="ORF">CFOL_v3_07735</name>
</gene>
<dbReference type="Pfam" id="PF13041">
    <property type="entry name" value="PPR_2"/>
    <property type="match status" value="1"/>
</dbReference>
<dbReference type="NCBIfam" id="TIGR00756">
    <property type="entry name" value="PPR"/>
    <property type="match status" value="1"/>
</dbReference>
<dbReference type="InterPro" id="IPR002885">
    <property type="entry name" value="PPR_rpt"/>
</dbReference>
<organism evidence="4 5">
    <name type="scientific">Cephalotus follicularis</name>
    <name type="common">Albany pitcher plant</name>
    <dbReference type="NCBI Taxonomy" id="3775"/>
    <lineage>
        <taxon>Eukaryota</taxon>
        <taxon>Viridiplantae</taxon>
        <taxon>Streptophyta</taxon>
        <taxon>Embryophyta</taxon>
        <taxon>Tracheophyta</taxon>
        <taxon>Spermatophyta</taxon>
        <taxon>Magnoliopsida</taxon>
        <taxon>eudicotyledons</taxon>
        <taxon>Gunneridae</taxon>
        <taxon>Pentapetalae</taxon>
        <taxon>rosids</taxon>
        <taxon>fabids</taxon>
        <taxon>Oxalidales</taxon>
        <taxon>Cephalotaceae</taxon>
        <taxon>Cephalotus</taxon>
    </lineage>
</organism>
<evidence type="ECO:0000256" key="1">
    <source>
        <dbReference type="ARBA" id="ARBA00007626"/>
    </source>
</evidence>
<name>A0A1Q3B864_CEPFO</name>
<dbReference type="PROSITE" id="PS51375">
    <property type="entry name" value="PPR"/>
    <property type="match status" value="1"/>
</dbReference>
<keyword evidence="2" id="KW-0677">Repeat</keyword>
<protein>
    <submittedName>
        <fullName evidence="4">PPR_2 domain-containing protein</fullName>
    </submittedName>
</protein>
<sequence>MLLASVAKRGANIISTTTKSRGRGNDIFFTISTSNSLLAVSPLFRAFSSSASSNRKVHFSGIDDALASFHGMLRMHPRPHVVQFTKVLTSLVKFKQYAAVVSLCKRMESLGIKHDVYTVTVLINCFCRLFHLHFGFSILGKMLNLGLEPSTVTSNTLINGLCVWGSNSFKR</sequence>
<dbReference type="PANTHER" id="PTHR47941">
    <property type="entry name" value="PENTATRICOPEPTIDE REPEAT-CONTAINING PROTEIN 3, MITOCHONDRIAL"/>
    <property type="match status" value="1"/>
</dbReference>
<dbReference type="Gene3D" id="1.25.40.10">
    <property type="entry name" value="Tetratricopeptide repeat domain"/>
    <property type="match status" value="1"/>
</dbReference>
<evidence type="ECO:0000256" key="3">
    <source>
        <dbReference type="PROSITE-ProRule" id="PRU00708"/>
    </source>
</evidence>
<proteinExistence type="inferred from homology"/>
<dbReference type="OrthoDB" id="1934535at2759"/>
<reference evidence="5" key="1">
    <citation type="submission" date="2016-04" db="EMBL/GenBank/DDBJ databases">
        <title>Cephalotus genome sequencing.</title>
        <authorList>
            <person name="Fukushima K."/>
            <person name="Hasebe M."/>
            <person name="Fang X."/>
        </authorList>
    </citation>
    <scope>NUCLEOTIDE SEQUENCE [LARGE SCALE GENOMIC DNA]</scope>
    <source>
        <strain evidence="5">cv. St1</strain>
    </source>
</reference>
<evidence type="ECO:0000313" key="5">
    <source>
        <dbReference type="Proteomes" id="UP000187406"/>
    </source>
</evidence>
<comment type="similarity">
    <text evidence="1">Belongs to the PPR family. P subfamily.</text>
</comment>
<dbReference type="EMBL" id="BDDD01000337">
    <property type="protein sequence ID" value="GAV64217.1"/>
    <property type="molecule type" value="Genomic_DNA"/>
</dbReference>
<dbReference type="Proteomes" id="UP000187406">
    <property type="component" value="Unassembled WGS sequence"/>
</dbReference>
<dbReference type="InterPro" id="IPR011990">
    <property type="entry name" value="TPR-like_helical_dom_sf"/>
</dbReference>
<evidence type="ECO:0000256" key="2">
    <source>
        <dbReference type="ARBA" id="ARBA00022737"/>
    </source>
</evidence>
<dbReference type="AlphaFoldDB" id="A0A1Q3B864"/>
<comment type="caution">
    <text evidence="4">The sequence shown here is derived from an EMBL/GenBank/DDBJ whole genome shotgun (WGS) entry which is preliminary data.</text>
</comment>